<evidence type="ECO:0000313" key="4">
    <source>
        <dbReference type="EMBL" id="TDK64994.1"/>
    </source>
</evidence>
<dbReference type="AlphaFoldDB" id="A0A4R5W1P6"/>
<dbReference type="PROSITE" id="PS51257">
    <property type="entry name" value="PROKAR_LIPOPROTEIN"/>
    <property type="match status" value="1"/>
</dbReference>
<dbReference type="Pfam" id="PF14257">
    <property type="entry name" value="DUF4349"/>
    <property type="match status" value="1"/>
</dbReference>
<comment type="caution">
    <text evidence="4">The sequence shown here is derived from an EMBL/GenBank/DDBJ whole genome shotgun (WGS) entry which is preliminary data.</text>
</comment>
<name>A0A4R5W1P6_9BACI</name>
<dbReference type="InterPro" id="IPR025645">
    <property type="entry name" value="DUF4349"/>
</dbReference>
<sequence length="301" mass="34396">MNRFIKWIPIVFVFLLLSACRSDSKSESAKMDFATSKTADSAQNGSQAKASLLSAENFKKEMNQSIEIQIPEKKVIYTADLELRVKKFEQTVRRIEEKVEKYGGYIAESNVIKEGKEQVSGSIRIRIPQKYFQSFLHDAEGQAVEVIQRNITGQDVTEEYVDLESRLNSKKVVEERLLSFMKKANKTEDLLKISADLASVQEEIETIEGKLKFLENQTAFSTVNIMLHEYKVIVPNIDKDNLNTLEKTKKQFMKSINTLIAVVSWLVVFVIGNLPILIIISVIGLLLYLYIKKRRNHSPRG</sequence>
<evidence type="ECO:0000259" key="3">
    <source>
        <dbReference type="Pfam" id="PF14257"/>
    </source>
</evidence>
<accession>A0A4R5W1P6</accession>
<organism evidence="4 5">
    <name type="scientific">Bacillus salipaludis</name>
    <dbReference type="NCBI Taxonomy" id="2547811"/>
    <lineage>
        <taxon>Bacteria</taxon>
        <taxon>Bacillati</taxon>
        <taxon>Bacillota</taxon>
        <taxon>Bacilli</taxon>
        <taxon>Bacillales</taxon>
        <taxon>Bacillaceae</taxon>
        <taxon>Bacillus</taxon>
    </lineage>
</organism>
<keyword evidence="1" id="KW-0175">Coiled coil</keyword>
<evidence type="ECO:0000256" key="2">
    <source>
        <dbReference type="SAM" id="Phobius"/>
    </source>
</evidence>
<feature type="transmembrane region" description="Helical" evidence="2">
    <location>
        <begin position="259"/>
        <end position="291"/>
    </location>
</feature>
<dbReference type="RefSeq" id="WP_133332582.1">
    <property type="nucleotide sequence ID" value="NZ_SMYO01000001.1"/>
</dbReference>
<reference evidence="4 5" key="1">
    <citation type="submission" date="2019-03" db="EMBL/GenBank/DDBJ databases">
        <title>Bacillus niacini sp. nov. a Nicotinate-Metabolizing Mesophile Isolated from Soil.</title>
        <authorList>
            <person name="Zhang G."/>
        </authorList>
    </citation>
    <scope>NUCLEOTIDE SEQUENCE [LARGE SCALE GENOMIC DNA]</scope>
    <source>
        <strain evidence="4 5">WN066</strain>
    </source>
</reference>
<evidence type="ECO:0000313" key="5">
    <source>
        <dbReference type="Proteomes" id="UP000295132"/>
    </source>
</evidence>
<keyword evidence="2" id="KW-1133">Transmembrane helix</keyword>
<dbReference type="EMBL" id="SMYO01000001">
    <property type="protein sequence ID" value="TDK64994.1"/>
    <property type="molecule type" value="Genomic_DNA"/>
</dbReference>
<keyword evidence="2" id="KW-0472">Membrane</keyword>
<protein>
    <submittedName>
        <fullName evidence="4">DUF4349 domain-containing protein</fullName>
    </submittedName>
</protein>
<evidence type="ECO:0000256" key="1">
    <source>
        <dbReference type="SAM" id="Coils"/>
    </source>
</evidence>
<keyword evidence="2" id="KW-0812">Transmembrane</keyword>
<feature type="domain" description="DUF4349" evidence="3">
    <location>
        <begin position="74"/>
        <end position="287"/>
    </location>
</feature>
<dbReference type="Proteomes" id="UP000295132">
    <property type="component" value="Unassembled WGS sequence"/>
</dbReference>
<feature type="coiled-coil region" evidence="1">
    <location>
        <begin position="190"/>
        <end position="217"/>
    </location>
</feature>
<gene>
    <name evidence="4" type="ORF">E2K98_01740</name>
</gene>
<proteinExistence type="predicted"/>